<dbReference type="AlphaFoldDB" id="A0A232EJD7"/>
<protein>
    <submittedName>
        <fullName evidence="1">Uncharacterized protein</fullName>
    </submittedName>
</protein>
<accession>A0A232EJD7</accession>
<comment type="caution">
    <text evidence="1">The sequence shown here is derived from an EMBL/GenBank/DDBJ whole genome shotgun (WGS) entry which is preliminary data.</text>
</comment>
<gene>
    <name evidence="1" type="ORF">TSAR_015779</name>
</gene>
<evidence type="ECO:0000313" key="1">
    <source>
        <dbReference type="EMBL" id="OXU18432.1"/>
    </source>
</evidence>
<proteinExistence type="predicted"/>
<feature type="non-terminal residue" evidence="1">
    <location>
        <position position="1"/>
    </location>
</feature>
<sequence>TVTLSKSECPYNLCIENRVKDIFPTYEEVLITPRVPCIARTQPTWCHRPCPGINMLCVVCHQAQSEATRVRVHTTHSGARYSYPICVPSDGRSPLGLVPNLWVPCHVPSVDYPNQSHGKCEICGLYLNQTFEKIRWENYSRWIPRFEFVEQPYFFRENLVQWHRRRLASGPFVAAGW</sequence>
<keyword evidence="2" id="KW-1185">Reference proteome</keyword>
<organism evidence="1 2">
    <name type="scientific">Trichomalopsis sarcophagae</name>
    <dbReference type="NCBI Taxonomy" id="543379"/>
    <lineage>
        <taxon>Eukaryota</taxon>
        <taxon>Metazoa</taxon>
        <taxon>Ecdysozoa</taxon>
        <taxon>Arthropoda</taxon>
        <taxon>Hexapoda</taxon>
        <taxon>Insecta</taxon>
        <taxon>Pterygota</taxon>
        <taxon>Neoptera</taxon>
        <taxon>Endopterygota</taxon>
        <taxon>Hymenoptera</taxon>
        <taxon>Apocrita</taxon>
        <taxon>Proctotrupomorpha</taxon>
        <taxon>Chalcidoidea</taxon>
        <taxon>Pteromalidae</taxon>
        <taxon>Pteromalinae</taxon>
        <taxon>Trichomalopsis</taxon>
    </lineage>
</organism>
<feature type="non-terminal residue" evidence="1">
    <location>
        <position position="177"/>
    </location>
</feature>
<evidence type="ECO:0000313" key="2">
    <source>
        <dbReference type="Proteomes" id="UP000215335"/>
    </source>
</evidence>
<dbReference type="Proteomes" id="UP000215335">
    <property type="component" value="Unassembled WGS sequence"/>
</dbReference>
<reference evidence="1 2" key="1">
    <citation type="journal article" date="2017" name="Curr. Biol.">
        <title>The Evolution of Venom by Co-option of Single-Copy Genes.</title>
        <authorList>
            <person name="Martinson E.O."/>
            <person name="Mrinalini"/>
            <person name="Kelkar Y.D."/>
            <person name="Chang C.H."/>
            <person name="Werren J.H."/>
        </authorList>
    </citation>
    <scope>NUCLEOTIDE SEQUENCE [LARGE SCALE GENOMIC DNA]</scope>
    <source>
        <strain evidence="1 2">Alberta</strain>
        <tissue evidence="1">Whole body</tissue>
    </source>
</reference>
<name>A0A232EJD7_9HYME</name>
<dbReference type="EMBL" id="NNAY01004058">
    <property type="protein sequence ID" value="OXU18432.1"/>
    <property type="molecule type" value="Genomic_DNA"/>
</dbReference>